<dbReference type="Proteomes" id="UP000681722">
    <property type="component" value="Unassembled WGS sequence"/>
</dbReference>
<name>A0A815BBZ4_9BILA</name>
<protein>
    <submittedName>
        <fullName evidence="3">Uncharacterized protein</fullName>
    </submittedName>
</protein>
<dbReference type="Proteomes" id="UP000663829">
    <property type="component" value="Unassembled WGS sequence"/>
</dbReference>
<dbReference type="AlphaFoldDB" id="A0A815BBZ4"/>
<keyword evidence="1" id="KW-0175">Coiled coil</keyword>
<evidence type="ECO:0000313" key="5">
    <source>
        <dbReference type="Proteomes" id="UP000663829"/>
    </source>
</evidence>
<comment type="caution">
    <text evidence="3">The sequence shown here is derived from an EMBL/GenBank/DDBJ whole genome shotgun (WGS) entry which is preliminary data.</text>
</comment>
<reference evidence="3" key="1">
    <citation type="submission" date="2021-02" db="EMBL/GenBank/DDBJ databases">
        <authorList>
            <person name="Nowell W R."/>
        </authorList>
    </citation>
    <scope>NUCLEOTIDE SEQUENCE</scope>
</reference>
<sequence length="599" mass="69864">MTITLILHRNLKIDKEIARNAVNKLKNLEIIDENDNLKLSSYSDVSDECIKLKCKIDEFNPQEKDQNDVAQFMKSFCDQYMKIEYDSFSIISKSVADKITEQLIQIIESQLIQPWSTLAVSSLTSNLSNRIQHNYLIDKNQNSDSHNKDQEKYDELKNKTTLTEEEKTFMKNYGKYRTFAEQINYNSRDYCVAYTQCEVAYYAKASSTIQNRKEVDKEVEERADDVRDNKPATMAEISLMMEKYGIKLKIVNDENYQRTQEEIDNGVEVIYVEKGGKDDKKADQVGHAYYMDANGNRFDVETKPNDCFYGVFSKILETKSINKSIENIRNELAEDIKSNANYSKVMEAEKWIHDRHPQEANSLLFSAGLRLILSDEHKKDQEKYDELKNKTNLTEEEEMIMKDFKETARLEVEDKDLPKLNQSVFNTKERGSPHDKKFKAKVEKGENSVPNKDCIYHHIIPNCELDKLIPSRNETIDVRKEKLEEYLNQPHIKSVIIDNDLTHSDHNHGEVLHAAISNNPHNLVYGPKPQYRGNDPNSKKDIEILNAQRQEYQTAVRQYNQNPQLQNFGNIPASKPVDWEKHDKQQDQSKTFDKYYVKQ</sequence>
<proteinExistence type="predicted"/>
<feature type="compositionally biased region" description="Basic and acidic residues" evidence="2">
    <location>
        <begin position="577"/>
        <end position="599"/>
    </location>
</feature>
<dbReference type="OrthoDB" id="10059895at2759"/>
<accession>A0A815BBZ4</accession>
<evidence type="ECO:0000313" key="3">
    <source>
        <dbReference type="EMBL" id="CAF1267999.1"/>
    </source>
</evidence>
<feature type="region of interest" description="Disordered" evidence="2">
    <location>
        <begin position="562"/>
        <end position="599"/>
    </location>
</feature>
<dbReference type="EMBL" id="CAJNOQ010011072">
    <property type="protein sequence ID" value="CAF1267999.1"/>
    <property type="molecule type" value="Genomic_DNA"/>
</dbReference>
<feature type="coiled-coil region" evidence="1">
    <location>
        <begin position="370"/>
        <end position="397"/>
    </location>
</feature>
<dbReference type="EMBL" id="CAJOBC010021880">
    <property type="protein sequence ID" value="CAF4053180.1"/>
    <property type="molecule type" value="Genomic_DNA"/>
</dbReference>
<evidence type="ECO:0000256" key="2">
    <source>
        <dbReference type="SAM" id="MobiDB-lite"/>
    </source>
</evidence>
<evidence type="ECO:0000313" key="4">
    <source>
        <dbReference type="EMBL" id="CAF4053180.1"/>
    </source>
</evidence>
<gene>
    <name evidence="3" type="ORF">GPM918_LOCUS26937</name>
    <name evidence="4" type="ORF">SRO942_LOCUS27176</name>
</gene>
<evidence type="ECO:0000256" key="1">
    <source>
        <dbReference type="SAM" id="Coils"/>
    </source>
</evidence>
<keyword evidence="5" id="KW-1185">Reference proteome</keyword>
<organism evidence="3 5">
    <name type="scientific">Didymodactylos carnosus</name>
    <dbReference type="NCBI Taxonomy" id="1234261"/>
    <lineage>
        <taxon>Eukaryota</taxon>
        <taxon>Metazoa</taxon>
        <taxon>Spiralia</taxon>
        <taxon>Gnathifera</taxon>
        <taxon>Rotifera</taxon>
        <taxon>Eurotatoria</taxon>
        <taxon>Bdelloidea</taxon>
        <taxon>Philodinida</taxon>
        <taxon>Philodinidae</taxon>
        <taxon>Didymodactylos</taxon>
    </lineage>
</organism>